<dbReference type="EMBL" id="CP000733">
    <property type="protein sequence ID" value="ABS78459.1"/>
    <property type="molecule type" value="Genomic_DNA"/>
</dbReference>
<dbReference type="Proteomes" id="UP000008555">
    <property type="component" value="Chromosome"/>
</dbReference>
<dbReference type="AlphaFoldDB" id="A9KE69"/>
<feature type="domain" description="NIF system FeS cluster assembly NifU N-terminal" evidence="1">
    <location>
        <begin position="2"/>
        <end position="109"/>
    </location>
</feature>
<dbReference type="KEGG" id="cbd:CBUD_1227"/>
<proteinExistence type="predicted"/>
<accession>A9KE69</accession>
<dbReference type="InterPro" id="IPR002871">
    <property type="entry name" value="NIF_FeS_clus_asmbl_NifU_N"/>
</dbReference>
<dbReference type="Gene3D" id="3.90.1010.10">
    <property type="match status" value="1"/>
</dbReference>
<gene>
    <name evidence="2" type="ordered locus">CBUD_1227</name>
</gene>
<dbReference type="GO" id="GO:0051536">
    <property type="term" value="F:iron-sulfur cluster binding"/>
    <property type="evidence" value="ECO:0007669"/>
    <property type="project" value="InterPro"/>
</dbReference>
<dbReference type="PANTHER" id="PTHR10093">
    <property type="entry name" value="IRON-SULFUR CLUSTER ASSEMBLY ENZYME NIFU HOMOLOG"/>
    <property type="match status" value="1"/>
</dbReference>
<dbReference type="Pfam" id="PF01592">
    <property type="entry name" value="NifU_N"/>
    <property type="match status" value="1"/>
</dbReference>
<dbReference type="GO" id="GO:0016226">
    <property type="term" value="P:iron-sulfur cluster assembly"/>
    <property type="evidence" value="ECO:0007669"/>
    <property type="project" value="InterPro"/>
</dbReference>
<dbReference type="RefSeq" id="WP_005768410.1">
    <property type="nucleotide sequence ID" value="NC_009727.1"/>
</dbReference>
<evidence type="ECO:0000313" key="3">
    <source>
        <dbReference type="Proteomes" id="UP000008555"/>
    </source>
</evidence>
<name>A9KE69_COXBN</name>
<reference evidence="2 3" key="1">
    <citation type="journal article" date="2009" name="Infect. Immun.">
        <title>Comparative genomics reveal extensive transposon-mediated genomic plasticity and diversity among potential effector proteins within the genus Coxiella.</title>
        <authorList>
            <person name="Beare P.A."/>
            <person name="Unsworth N."/>
            <person name="Andoh M."/>
            <person name="Voth D.E."/>
            <person name="Omsland A."/>
            <person name="Gilk S.D."/>
            <person name="Williams K.P."/>
            <person name="Sobral B.W."/>
            <person name="Kupko J.J.III."/>
            <person name="Porcella S.F."/>
            <person name="Samuel J.E."/>
            <person name="Heinzen R.A."/>
        </authorList>
    </citation>
    <scope>NUCLEOTIDE SEQUENCE [LARGE SCALE GENOMIC DNA]</scope>
    <source>
        <strain evidence="2 3">Dugway 5J108-111</strain>
    </source>
</reference>
<dbReference type="GO" id="GO:0005506">
    <property type="term" value="F:iron ion binding"/>
    <property type="evidence" value="ECO:0007669"/>
    <property type="project" value="InterPro"/>
</dbReference>
<sequence>MQYSKEVLHYFFENVHAGELDKDDPHVRYGEIATSTEGHLFRLYLRCQNDIITEAKFQAYGSVVATAACEYVCRWAEGKTFDEANHLDSDQIQKALNLSSLQVHAALLIERLWKKTLCF</sequence>
<protein>
    <submittedName>
        <fullName evidence="2">IscU</fullName>
    </submittedName>
</protein>
<organism evidence="2 3">
    <name type="scientific">Coxiella burnetii (strain Dugway 5J108-111)</name>
    <dbReference type="NCBI Taxonomy" id="434922"/>
    <lineage>
        <taxon>Bacteria</taxon>
        <taxon>Pseudomonadati</taxon>
        <taxon>Pseudomonadota</taxon>
        <taxon>Gammaproteobacteria</taxon>
        <taxon>Legionellales</taxon>
        <taxon>Coxiellaceae</taxon>
        <taxon>Coxiella</taxon>
    </lineage>
</organism>
<dbReference type="SUPFAM" id="SSF82649">
    <property type="entry name" value="SufE/NifU"/>
    <property type="match status" value="1"/>
</dbReference>
<dbReference type="HOGENOM" id="CLU_2057468_0_0_6"/>
<evidence type="ECO:0000313" key="2">
    <source>
        <dbReference type="EMBL" id="ABS78459.1"/>
    </source>
</evidence>
<evidence type="ECO:0000259" key="1">
    <source>
        <dbReference type="Pfam" id="PF01592"/>
    </source>
</evidence>